<dbReference type="GO" id="GO:0006869">
    <property type="term" value="P:lipid transport"/>
    <property type="evidence" value="ECO:0007669"/>
    <property type="project" value="InterPro"/>
</dbReference>
<gene>
    <name evidence="4" type="ORF">NCGR_LOCUS51834</name>
</gene>
<evidence type="ECO:0000313" key="4">
    <source>
        <dbReference type="EMBL" id="CAD6268529.1"/>
    </source>
</evidence>
<keyword evidence="2" id="KW-0732">Signal</keyword>
<dbReference type="SUPFAM" id="SSF47699">
    <property type="entry name" value="Bifunctional inhibitor/lipid-transfer protein/seed storage 2S albumin"/>
    <property type="match status" value="1"/>
</dbReference>
<dbReference type="OrthoDB" id="1890443at2759"/>
<evidence type="ECO:0000313" key="5">
    <source>
        <dbReference type="Proteomes" id="UP000604825"/>
    </source>
</evidence>
<feature type="signal peptide" evidence="2">
    <location>
        <begin position="1"/>
        <end position="26"/>
    </location>
</feature>
<feature type="chain" id="PRO_5032695150" description="Non-specific lipid-transfer protein" evidence="2">
    <location>
        <begin position="27"/>
        <end position="131"/>
    </location>
</feature>
<proteinExistence type="inferred from homology"/>
<sequence length="131" mass="12835">MARPAKQQQQVAAAVVLVALLVVCSGTAPTTPVSGAVTCAQVVRDLTPCISYAMGAGGAGSAPGQDCCAGIKSLDAAAGTAADRQATCACLKQATASMGALKPDVVAAIPGKCGVAIPYPISRTTDCSKVQ</sequence>
<dbReference type="Gene3D" id="1.10.110.10">
    <property type="entry name" value="Plant lipid-transfer and hydrophobic proteins"/>
    <property type="match status" value="1"/>
</dbReference>
<evidence type="ECO:0000256" key="2">
    <source>
        <dbReference type="SAM" id="SignalP"/>
    </source>
</evidence>
<dbReference type="CDD" id="cd01960">
    <property type="entry name" value="nsLTP1"/>
    <property type="match status" value="1"/>
</dbReference>
<keyword evidence="1" id="KW-0813">Transport</keyword>
<dbReference type="EMBL" id="CAJGYO010000014">
    <property type="protein sequence ID" value="CAD6268529.1"/>
    <property type="molecule type" value="Genomic_DNA"/>
</dbReference>
<keyword evidence="1" id="KW-0446">Lipid-binding</keyword>
<dbReference type="PROSITE" id="PS00597">
    <property type="entry name" value="PLANT_LTP"/>
    <property type="match status" value="1"/>
</dbReference>
<reference evidence="4" key="1">
    <citation type="submission" date="2020-10" db="EMBL/GenBank/DDBJ databases">
        <authorList>
            <person name="Han B."/>
            <person name="Lu T."/>
            <person name="Zhao Q."/>
            <person name="Huang X."/>
            <person name="Zhao Y."/>
        </authorList>
    </citation>
    <scope>NUCLEOTIDE SEQUENCE</scope>
</reference>
<accession>A0A811RF93</accession>
<comment type="function">
    <text evidence="1">Plant non-specific lipid-transfer proteins transfer phospholipids as well as galactolipids across membranes. May play a role in wax or cutin deposition in the cell walls of expanding epidermal cells and certain secretory tissues.</text>
</comment>
<evidence type="ECO:0000256" key="1">
    <source>
        <dbReference type="RuleBase" id="RU000628"/>
    </source>
</evidence>
<dbReference type="Pfam" id="PF00234">
    <property type="entry name" value="Tryp_alpha_amyl"/>
    <property type="match status" value="1"/>
</dbReference>
<comment type="caution">
    <text evidence="4">The sequence shown here is derived from an EMBL/GenBank/DDBJ whole genome shotgun (WGS) entry which is preliminary data.</text>
</comment>
<dbReference type="AlphaFoldDB" id="A0A811RF93"/>
<keyword evidence="5" id="KW-1185">Reference proteome</keyword>
<feature type="domain" description="Bifunctional inhibitor/plant lipid transfer protein/seed storage helical" evidence="3">
    <location>
        <begin position="39"/>
        <end position="127"/>
    </location>
</feature>
<evidence type="ECO:0000259" key="3">
    <source>
        <dbReference type="SMART" id="SM00499"/>
    </source>
</evidence>
<dbReference type="InterPro" id="IPR036312">
    <property type="entry name" value="Bifun_inhib/LTP/seed_sf"/>
</dbReference>
<dbReference type="InterPro" id="IPR000528">
    <property type="entry name" value="Plant_nsLTP"/>
</dbReference>
<comment type="similarity">
    <text evidence="1">Belongs to the plant LTP family.</text>
</comment>
<dbReference type="PRINTS" id="PR00382">
    <property type="entry name" value="LIPIDTRNSFER"/>
</dbReference>
<dbReference type="PANTHER" id="PTHR33076">
    <property type="entry name" value="NON-SPECIFIC LIPID-TRANSFER PROTEIN 2-RELATED"/>
    <property type="match status" value="1"/>
</dbReference>
<dbReference type="InterPro" id="IPR016140">
    <property type="entry name" value="Bifunc_inhib/LTP/seed_store"/>
</dbReference>
<name>A0A811RF93_9POAL</name>
<dbReference type="GO" id="GO:0008289">
    <property type="term" value="F:lipid binding"/>
    <property type="evidence" value="ECO:0007669"/>
    <property type="project" value="UniProtKB-KW"/>
</dbReference>
<dbReference type="Proteomes" id="UP000604825">
    <property type="component" value="Unassembled WGS sequence"/>
</dbReference>
<dbReference type="SMART" id="SM00499">
    <property type="entry name" value="AAI"/>
    <property type="match status" value="1"/>
</dbReference>
<organism evidence="4 5">
    <name type="scientific">Miscanthus lutarioriparius</name>
    <dbReference type="NCBI Taxonomy" id="422564"/>
    <lineage>
        <taxon>Eukaryota</taxon>
        <taxon>Viridiplantae</taxon>
        <taxon>Streptophyta</taxon>
        <taxon>Embryophyta</taxon>
        <taxon>Tracheophyta</taxon>
        <taxon>Spermatophyta</taxon>
        <taxon>Magnoliopsida</taxon>
        <taxon>Liliopsida</taxon>
        <taxon>Poales</taxon>
        <taxon>Poaceae</taxon>
        <taxon>PACMAD clade</taxon>
        <taxon>Panicoideae</taxon>
        <taxon>Andropogonodae</taxon>
        <taxon>Andropogoneae</taxon>
        <taxon>Saccharinae</taxon>
        <taxon>Miscanthus</taxon>
    </lineage>
</organism>
<protein>
    <recommendedName>
        <fullName evidence="1">Non-specific lipid-transfer protein</fullName>
    </recommendedName>
</protein>